<dbReference type="GO" id="GO:0016020">
    <property type="term" value="C:membrane"/>
    <property type="evidence" value="ECO:0007669"/>
    <property type="project" value="UniProtKB-SubCell"/>
</dbReference>
<evidence type="ECO:0008006" key="6">
    <source>
        <dbReference type="Google" id="ProtNLM"/>
    </source>
</evidence>
<evidence type="ECO:0000313" key="4">
    <source>
        <dbReference type="EMBL" id="CAL5082526.1"/>
    </source>
</evidence>
<dbReference type="AlphaFoldDB" id="A0ABC9FV08"/>
<evidence type="ECO:0000256" key="2">
    <source>
        <dbReference type="ARBA" id="ARBA00023136"/>
    </source>
</evidence>
<evidence type="ECO:0000256" key="3">
    <source>
        <dbReference type="SAM" id="Phobius"/>
    </source>
</evidence>
<gene>
    <name evidence="4" type="ORF">URODEC1_LOCUS109355</name>
</gene>
<organism evidence="4 5">
    <name type="scientific">Urochloa decumbens</name>
    <dbReference type="NCBI Taxonomy" id="240449"/>
    <lineage>
        <taxon>Eukaryota</taxon>
        <taxon>Viridiplantae</taxon>
        <taxon>Streptophyta</taxon>
        <taxon>Embryophyta</taxon>
        <taxon>Tracheophyta</taxon>
        <taxon>Spermatophyta</taxon>
        <taxon>Magnoliopsida</taxon>
        <taxon>Liliopsida</taxon>
        <taxon>Poales</taxon>
        <taxon>Poaceae</taxon>
        <taxon>PACMAD clade</taxon>
        <taxon>Panicoideae</taxon>
        <taxon>Panicodae</taxon>
        <taxon>Paniceae</taxon>
        <taxon>Melinidinae</taxon>
        <taxon>Urochloa</taxon>
    </lineage>
</organism>
<protein>
    <recommendedName>
        <fullName evidence="6">Late embryogenesis abundant protein LEA-2 subgroup domain-containing protein</fullName>
    </recommendedName>
</protein>
<reference evidence="4" key="1">
    <citation type="submission" date="2024-10" db="EMBL/GenBank/DDBJ databases">
        <authorList>
            <person name="Ryan C."/>
        </authorList>
    </citation>
    <scope>NUCLEOTIDE SEQUENCE [LARGE SCALE GENOMIC DNA]</scope>
</reference>
<dbReference type="PANTHER" id="PTHR31415">
    <property type="entry name" value="OS05G0367900 PROTEIN"/>
    <property type="match status" value="1"/>
</dbReference>
<comment type="subcellular location">
    <subcellularLocation>
        <location evidence="1">Membrane</location>
    </subcellularLocation>
</comment>
<dbReference type="PANTHER" id="PTHR31415:SF81">
    <property type="entry name" value="OS09G0532200 PROTEIN"/>
    <property type="match status" value="1"/>
</dbReference>
<feature type="transmembrane region" description="Helical" evidence="3">
    <location>
        <begin position="18"/>
        <end position="40"/>
    </location>
</feature>
<name>A0ABC9FV08_9POAL</name>
<proteinExistence type="predicted"/>
<sequence>MENSKLCDMHRARRRARILLAVLAAFAIAGVAALFVYISYRPVNPQVSVARAALFQLESAGSSGNSSSSADSAGEPYAIAARAQFTLLLHNPSDRVSVHYGGLLAYVTYHGEPAAPPVQLPAVVQERGADVSVSLLFGGLGGGGAEPVPVSEGTVRALAADCAARRGVLLRVVVLGQVRYKSGLFRTAWRDLFVRCDVTTGVGADAAPAGVPLVEYPKCFVDA</sequence>
<keyword evidence="5" id="KW-1185">Reference proteome</keyword>
<dbReference type="Proteomes" id="UP001497457">
    <property type="component" value="Chromosome 7b"/>
</dbReference>
<evidence type="ECO:0000313" key="5">
    <source>
        <dbReference type="Proteomes" id="UP001497457"/>
    </source>
</evidence>
<accession>A0ABC9FV08</accession>
<keyword evidence="2 3" id="KW-0472">Membrane</keyword>
<keyword evidence="3" id="KW-0812">Transmembrane</keyword>
<dbReference type="InterPro" id="IPR044839">
    <property type="entry name" value="NDR1-like"/>
</dbReference>
<evidence type="ECO:0000256" key="1">
    <source>
        <dbReference type="ARBA" id="ARBA00004370"/>
    </source>
</evidence>
<keyword evidence="3" id="KW-1133">Transmembrane helix</keyword>
<dbReference type="EMBL" id="OZ075117">
    <property type="protein sequence ID" value="CAL5082526.1"/>
    <property type="molecule type" value="Genomic_DNA"/>
</dbReference>